<dbReference type="GO" id="GO:0004099">
    <property type="term" value="F:chitin deacetylase activity"/>
    <property type="evidence" value="ECO:0007669"/>
    <property type="project" value="UniProtKB-EC"/>
</dbReference>
<keyword evidence="10" id="KW-0961">Cell wall biogenesis/degradation</keyword>
<sequence>MLPRISSLSSLAFLAFAVVSIQAQDGWYHKEDHPVTALFRRQAPPSALPAVGSAEWAAKYPQATPLTLQSTPAVPQAWLAALDAATKAGLIPAIAPSKLVNGSPTYDGNANGPEICSATYQCRGPADLEIWDSPPGTVAISFDDGPAPASVRLYDFLKQNNQRATHFMIGSNILANPQIFLQCFNDLANDIAVHTYSHQYTTTLSNELIVAEIGWTMQIIHDSTGGRVPRYWRPPYGDADNRVRAIAKHVFSLTTVIWNEDTNDWELGTNVTLTPQLIATSLQAWYSGPKSPGLMILEHEIADPSVQVFIDSYPLIKANGWAAAGVPDVFNQSWYLNAMNNSAPVAPYEVAAVPPSALPGTSSAEPTSTTPVTASQVPTGAGLTSATNKSASNSGHTLHLRLASLFPPVGLLLCFVAFVY</sequence>
<dbReference type="PANTHER" id="PTHR10587:SF135">
    <property type="entry name" value="CHITIN DEACETYLASE 3"/>
    <property type="match status" value="1"/>
</dbReference>
<evidence type="ECO:0000256" key="10">
    <source>
        <dbReference type="ARBA" id="ARBA00023316"/>
    </source>
</evidence>
<dbReference type="PROSITE" id="PS51677">
    <property type="entry name" value="NODB"/>
    <property type="match status" value="1"/>
</dbReference>
<dbReference type="AlphaFoldDB" id="A0A067MI74"/>
<dbReference type="GO" id="GO:0006032">
    <property type="term" value="P:chitin catabolic process"/>
    <property type="evidence" value="ECO:0007669"/>
    <property type="project" value="UniProtKB-KW"/>
</dbReference>
<keyword evidence="11" id="KW-0624">Polysaccharide degradation</keyword>
<evidence type="ECO:0000256" key="4">
    <source>
        <dbReference type="ARBA" id="ARBA00022622"/>
    </source>
</evidence>
<evidence type="ECO:0000256" key="8">
    <source>
        <dbReference type="ARBA" id="ARBA00023285"/>
    </source>
</evidence>
<dbReference type="InParanoid" id="A0A067MI74"/>
<gene>
    <name evidence="17" type="ORF">BOTBODRAFT_453410</name>
</gene>
<evidence type="ECO:0000256" key="5">
    <source>
        <dbReference type="ARBA" id="ARBA00023024"/>
    </source>
</evidence>
<dbReference type="GO" id="GO:0000272">
    <property type="term" value="P:polysaccharide catabolic process"/>
    <property type="evidence" value="ECO:0007669"/>
    <property type="project" value="UniProtKB-KW"/>
</dbReference>
<dbReference type="EMBL" id="KL198057">
    <property type="protein sequence ID" value="KDQ11597.1"/>
    <property type="molecule type" value="Genomic_DNA"/>
</dbReference>
<dbReference type="Gene3D" id="3.20.20.370">
    <property type="entry name" value="Glycoside hydrolase/deacetylase"/>
    <property type="match status" value="1"/>
</dbReference>
<keyword evidence="15" id="KW-0732">Signal</keyword>
<proteinExistence type="predicted"/>
<evidence type="ECO:0000259" key="16">
    <source>
        <dbReference type="PROSITE" id="PS51677"/>
    </source>
</evidence>
<evidence type="ECO:0000313" key="17">
    <source>
        <dbReference type="EMBL" id="KDQ11597.1"/>
    </source>
</evidence>
<dbReference type="Proteomes" id="UP000027195">
    <property type="component" value="Unassembled WGS sequence"/>
</dbReference>
<dbReference type="HOGENOM" id="CLU_042090_2_0_1"/>
<evidence type="ECO:0000256" key="13">
    <source>
        <dbReference type="ARBA" id="ARBA00048494"/>
    </source>
</evidence>
<dbReference type="PANTHER" id="PTHR10587">
    <property type="entry name" value="GLYCOSYL TRANSFERASE-RELATED"/>
    <property type="match status" value="1"/>
</dbReference>
<accession>A0A067MI74</accession>
<evidence type="ECO:0000256" key="7">
    <source>
        <dbReference type="ARBA" id="ARBA00023277"/>
    </source>
</evidence>
<dbReference type="InterPro" id="IPR050248">
    <property type="entry name" value="Polysacc_deacetylase_ArnD"/>
</dbReference>
<keyword evidence="5" id="KW-0146">Chitin degradation</keyword>
<evidence type="ECO:0000256" key="14">
    <source>
        <dbReference type="SAM" id="MobiDB-lite"/>
    </source>
</evidence>
<dbReference type="STRING" id="930990.A0A067MI74"/>
<dbReference type="EC" id="3.5.1.41" evidence="12"/>
<evidence type="ECO:0000256" key="11">
    <source>
        <dbReference type="ARBA" id="ARBA00023326"/>
    </source>
</evidence>
<evidence type="ECO:0000256" key="9">
    <source>
        <dbReference type="ARBA" id="ARBA00023288"/>
    </source>
</evidence>
<keyword evidence="4" id="KW-0336">GPI-anchor</keyword>
<protein>
    <recommendedName>
        <fullName evidence="12">chitin deacetylase</fullName>
        <ecNumber evidence="12">3.5.1.41</ecNumber>
    </recommendedName>
</protein>
<dbReference type="InterPro" id="IPR002509">
    <property type="entry name" value="NODB_dom"/>
</dbReference>
<name>A0A067MI74_BOTB1</name>
<dbReference type="GO" id="GO:0005886">
    <property type="term" value="C:plasma membrane"/>
    <property type="evidence" value="ECO:0007669"/>
    <property type="project" value="UniProtKB-SubCell"/>
</dbReference>
<comment type="subcellular location">
    <subcellularLocation>
        <location evidence="2">Cell membrane</location>
        <topology evidence="2">Lipid-anchor</topology>
        <topology evidence="2">GPI-anchor</topology>
    </subcellularLocation>
</comment>
<evidence type="ECO:0000313" key="18">
    <source>
        <dbReference type="Proteomes" id="UP000027195"/>
    </source>
</evidence>
<feature type="region of interest" description="Disordered" evidence="14">
    <location>
        <begin position="358"/>
        <end position="388"/>
    </location>
</feature>
<evidence type="ECO:0000256" key="3">
    <source>
        <dbReference type="ARBA" id="ARBA00022475"/>
    </source>
</evidence>
<feature type="domain" description="NodB homology" evidence="16">
    <location>
        <begin position="136"/>
        <end position="324"/>
    </location>
</feature>
<dbReference type="GO" id="GO:0098552">
    <property type="term" value="C:side of membrane"/>
    <property type="evidence" value="ECO:0007669"/>
    <property type="project" value="UniProtKB-KW"/>
</dbReference>
<evidence type="ECO:0000256" key="2">
    <source>
        <dbReference type="ARBA" id="ARBA00004609"/>
    </source>
</evidence>
<comment type="catalytic activity">
    <reaction evidence="13">
        <text>[(1-&gt;4)-N-acetyl-beta-D-glucosaminyl](n) + n H2O = chitosan + n acetate</text>
        <dbReference type="Rhea" id="RHEA:10464"/>
        <dbReference type="Rhea" id="RHEA-COMP:9593"/>
        <dbReference type="Rhea" id="RHEA-COMP:9597"/>
        <dbReference type="ChEBI" id="CHEBI:15377"/>
        <dbReference type="ChEBI" id="CHEBI:17029"/>
        <dbReference type="ChEBI" id="CHEBI:30089"/>
        <dbReference type="ChEBI" id="CHEBI:57704"/>
        <dbReference type="EC" id="3.5.1.41"/>
    </reaction>
    <physiologicalReaction direction="left-to-right" evidence="13">
        <dbReference type="Rhea" id="RHEA:10465"/>
    </physiologicalReaction>
</comment>
<feature type="chain" id="PRO_5001645613" description="chitin deacetylase" evidence="15">
    <location>
        <begin position="24"/>
        <end position="420"/>
    </location>
</feature>
<dbReference type="GO" id="GO:0071555">
    <property type="term" value="P:cell wall organization"/>
    <property type="evidence" value="ECO:0007669"/>
    <property type="project" value="UniProtKB-KW"/>
</dbReference>
<feature type="signal peptide" evidence="15">
    <location>
        <begin position="1"/>
        <end position="23"/>
    </location>
</feature>
<feature type="compositionally biased region" description="Polar residues" evidence="14">
    <location>
        <begin position="359"/>
        <end position="388"/>
    </location>
</feature>
<keyword evidence="3" id="KW-1003">Cell membrane</keyword>
<keyword evidence="18" id="KW-1185">Reference proteome</keyword>
<dbReference type="Pfam" id="PF01522">
    <property type="entry name" value="Polysacc_deac_1"/>
    <property type="match status" value="1"/>
</dbReference>
<keyword evidence="6" id="KW-0472">Membrane</keyword>
<keyword evidence="9" id="KW-0449">Lipoprotein</keyword>
<dbReference type="GO" id="GO:0009272">
    <property type="term" value="P:fungal-type cell wall biogenesis"/>
    <property type="evidence" value="ECO:0007669"/>
    <property type="project" value="UniProtKB-ARBA"/>
</dbReference>
<evidence type="ECO:0000256" key="12">
    <source>
        <dbReference type="ARBA" id="ARBA00024056"/>
    </source>
</evidence>
<keyword evidence="4" id="KW-0325">Glycoprotein</keyword>
<keyword evidence="7" id="KW-0119">Carbohydrate metabolism</keyword>
<reference evidence="18" key="1">
    <citation type="journal article" date="2014" name="Proc. Natl. Acad. Sci. U.S.A.">
        <title>Extensive sampling of basidiomycete genomes demonstrates inadequacy of the white-rot/brown-rot paradigm for wood decay fungi.</title>
        <authorList>
            <person name="Riley R."/>
            <person name="Salamov A.A."/>
            <person name="Brown D.W."/>
            <person name="Nagy L.G."/>
            <person name="Floudas D."/>
            <person name="Held B.W."/>
            <person name="Levasseur A."/>
            <person name="Lombard V."/>
            <person name="Morin E."/>
            <person name="Otillar R."/>
            <person name="Lindquist E.A."/>
            <person name="Sun H."/>
            <person name="LaButti K.M."/>
            <person name="Schmutz J."/>
            <person name="Jabbour D."/>
            <person name="Luo H."/>
            <person name="Baker S.E."/>
            <person name="Pisabarro A.G."/>
            <person name="Walton J.D."/>
            <person name="Blanchette R.A."/>
            <person name="Henrissat B."/>
            <person name="Martin F."/>
            <person name="Cullen D."/>
            <person name="Hibbett D.S."/>
            <person name="Grigoriev I.V."/>
        </authorList>
    </citation>
    <scope>NUCLEOTIDE SEQUENCE [LARGE SCALE GENOMIC DNA]</scope>
    <source>
        <strain evidence="18">FD-172 SS1</strain>
    </source>
</reference>
<keyword evidence="8" id="KW-0170">Cobalt</keyword>
<comment type="cofactor">
    <cofactor evidence="1">
        <name>Co(2+)</name>
        <dbReference type="ChEBI" id="CHEBI:48828"/>
    </cofactor>
</comment>
<organism evidence="17 18">
    <name type="scientific">Botryobasidium botryosum (strain FD-172 SS1)</name>
    <dbReference type="NCBI Taxonomy" id="930990"/>
    <lineage>
        <taxon>Eukaryota</taxon>
        <taxon>Fungi</taxon>
        <taxon>Dikarya</taxon>
        <taxon>Basidiomycota</taxon>
        <taxon>Agaricomycotina</taxon>
        <taxon>Agaricomycetes</taxon>
        <taxon>Cantharellales</taxon>
        <taxon>Botryobasidiaceae</taxon>
        <taxon>Botryobasidium</taxon>
    </lineage>
</organism>
<evidence type="ECO:0000256" key="15">
    <source>
        <dbReference type="SAM" id="SignalP"/>
    </source>
</evidence>
<dbReference type="InterPro" id="IPR011330">
    <property type="entry name" value="Glyco_hydro/deAcase_b/a-brl"/>
</dbReference>
<dbReference type="SUPFAM" id="SSF88713">
    <property type="entry name" value="Glycoside hydrolase/deacetylase"/>
    <property type="match status" value="1"/>
</dbReference>
<evidence type="ECO:0000256" key="6">
    <source>
        <dbReference type="ARBA" id="ARBA00023136"/>
    </source>
</evidence>
<evidence type="ECO:0000256" key="1">
    <source>
        <dbReference type="ARBA" id="ARBA00001941"/>
    </source>
</evidence>
<dbReference type="OrthoDB" id="407355at2759"/>